<dbReference type="PANTHER" id="PTHR44086:SF10">
    <property type="entry name" value="THIOSULFATE SULFURTRANSFERASE_RHODANESE-LIKE DOMAIN-CONTAINING PROTEIN 3"/>
    <property type="match status" value="1"/>
</dbReference>
<dbReference type="RefSeq" id="WP_344181870.1">
    <property type="nucleotide sequence ID" value="NZ_JBEQNA010000010.1"/>
</dbReference>
<protein>
    <submittedName>
        <fullName evidence="2">Rhodanese-like domain-containing protein</fullName>
    </submittedName>
</protein>
<evidence type="ECO:0000313" key="2">
    <source>
        <dbReference type="EMBL" id="MES0835963.1"/>
    </source>
</evidence>
<reference evidence="2 3" key="1">
    <citation type="submission" date="2024-06" db="EMBL/GenBank/DDBJ databases">
        <authorList>
            <person name="Bataeva Y.V."/>
            <person name="Grigorian L.N."/>
            <person name="Solomentsev V.I."/>
        </authorList>
    </citation>
    <scope>NUCLEOTIDE SEQUENCE [LARGE SCALE GENOMIC DNA]</scope>
    <source>
        <strain evidence="3">SCPM-O-B-12605 (RCAM04882)</strain>
    </source>
</reference>
<dbReference type="SMART" id="SM00450">
    <property type="entry name" value="RHOD"/>
    <property type="match status" value="1"/>
</dbReference>
<sequence>MSAIERLLDGKRARLERLSPAEALRAQGEGALLVDTRPAVNREAEGEIPGALVIDRNVLEWRLDPSSPDRVPEADSVDRLIVLFCNEGYASSLAAVQLQELGLARATDMAGGFRAWRARGLPTTEPVLRAESGPEAAHRG</sequence>
<feature type="domain" description="Rhodanese" evidence="1">
    <location>
        <begin position="27"/>
        <end position="125"/>
    </location>
</feature>
<dbReference type="Proteomes" id="UP001432401">
    <property type="component" value="Unassembled WGS sequence"/>
</dbReference>
<dbReference type="InterPro" id="IPR001763">
    <property type="entry name" value="Rhodanese-like_dom"/>
</dbReference>
<dbReference type="Pfam" id="PF00581">
    <property type="entry name" value="Rhodanese"/>
    <property type="match status" value="1"/>
</dbReference>
<evidence type="ECO:0000259" key="1">
    <source>
        <dbReference type="PROSITE" id="PS50206"/>
    </source>
</evidence>
<comment type="caution">
    <text evidence="2">The sequence shown here is derived from an EMBL/GenBank/DDBJ whole genome shotgun (WGS) entry which is preliminary data.</text>
</comment>
<dbReference type="EMBL" id="JBEQNB010000010">
    <property type="protein sequence ID" value="MES0835963.1"/>
    <property type="molecule type" value="Genomic_DNA"/>
</dbReference>
<name>A0ABV1ZY36_9ACTN</name>
<gene>
    <name evidence="2" type="ORF">ABUK86_19460</name>
</gene>
<accession>A0ABV1ZY36</accession>
<dbReference type="InterPro" id="IPR036873">
    <property type="entry name" value="Rhodanese-like_dom_sf"/>
</dbReference>
<evidence type="ECO:0000313" key="3">
    <source>
        <dbReference type="Proteomes" id="UP001432401"/>
    </source>
</evidence>
<dbReference type="Gene3D" id="3.40.250.10">
    <property type="entry name" value="Rhodanese-like domain"/>
    <property type="match status" value="1"/>
</dbReference>
<dbReference type="PROSITE" id="PS50206">
    <property type="entry name" value="RHODANESE_3"/>
    <property type="match status" value="1"/>
</dbReference>
<dbReference type="SUPFAM" id="SSF52821">
    <property type="entry name" value="Rhodanese/Cell cycle control phosphatase"/>
    <property type="match status" value="1"/>
</dbReference>
<proteinExistence type="predicted"/>
<dbReference type="PANTHER" id="PTHR44086">
    <property type="entry name" value="THIOSULFATE SULFURTRANSFERASE RDL2, MITOCHONDRIAL-RELATED"/>
    <property type="match status" value="1"/>
</dbReference>
<keyword evidence="3" id="KW-1185">Reference proteome</keyword>
<organism evidence="2 3">
    <name type="scientific">Nocardiopsis tropica</name>
    <dbReference type="NCBI Taxonomy" id="109330"/>
    <lineage>
        <taxon>Bacteria</taxon>
        <taxon>Bacillati</taxon>
        <taxon>Actinomycetota</taxon>
        <taxon>Actinomycetes</taxon>
        <taxon>Streptosporangiales</taxon>
        <taxon>Nocardiopsidaceae</taxon>
        <taxon>Nocardiopsis</taxon>
    </lineage>
</organism>